<dbReference type="Proteomes" id="UP000663292">
    <property type="component" value="Chromosome"/>
</dbReference>
<reference evidence="1 2" key="1">
    <citation type="submission" date="2020-11" db="EMBL/GenBank/DDBJ databases">
        <title>Carbohydrate-dependent, anaerobic sulfur respiration: A novel catabolism in halophilic archaea.</title>
        <authorList>
            <person name="Sorokin D.Y."/>
            <person name="Messina E."/>
            <person name="Smedile F."/>
            <person name="La Cono V."/>
            <person name="Hallsworth J.E."/>
            <person name="Yakimov M.M."/>
        </authorList>
    </citation>
    <scope>NUCLEOTIDE SEQUENCE [LARGE SCALE GENOMIC DNA]</scope>
    <source>
        <strain evidence="1 2">HSR-Est</strain>
    </source>
</reference>
<gene>
    <name evidence="1" type="ORF">HSEST_0460</name>
</gene>
<keyword evidence="2" id="KW-1185">Reference proteome</keyword>
<sequence>MNEGTRVLDREDDDPDEAVVVHQPEKTIADWEYEVDGETYTTAESNPEYDPNEQLVVIAFLDQLTKEWPDWEDVPPGGLFDGVREHGIDYYGFPESRLTVVDEEADAASVPEEFETITDRLEENGFEVTEDTETATLTVEKYGSEYIVSSDGSVEGEEGLRNRVVSIVNRYL</sequence>
<dbReference type="EMBL" id="CP064791">
    <property type="protein sequence ID" value="QSG14009.1"/>
    <property type="molecule type" value="Genomic_DNA"/>
</dbReference>
<name>A0A897NTB9_9EURY</name>
<evidence type="ECO:0000313" key="2">
    <source>
        <dbReference type="Proteomes" id="UP000663292"/>
    </source>
</evidence>
<dbReference type="RefSeq" id="WP_229121957.1">
    <property type="nucleotide sequence ID" value="NZ_CP064791.1"/>
</dbReference>
<accession>A0A897NTB9</accession>
<evidence type="ECO:0000313" key="1">
    <source>
        <dbReference type="EMBL" id="QSG14009.1"/>
    </source>
</evidence>
<protein>
    <submittedName>
        <fullName evidence="1">Uncharacterized protein</fullName>
    </submittedName>
</protein>
<dbReference type="AlphaFoldDB" id="A0A897NTB9"/>
<organism evidence="1 2">
    <name type="scientific">Halapricum desulfuricans</name>
    <dbReference type="NCBI Taxonomy" id="2841257"/>
    <lineage>
        <taxon>Archaea</taxon>
        <taxon>Methanobacteriati</taxon>
        <taxon>Methanobacteriota</taxon>
        <taxon>Stenosarchaea group</taxon>
        <taxon>Halobacteria</taxon>
        <taxon>Halobacteriales</taxon>
        <taxon>Haloarculaceae</taxon>
        <taxon>Halapricum</taxon>
    </lineage>
</organism>
<proteinExistence type="predicted"/>
<dbReference type="GeneID" id="68857100"/>